<name>A0A1H7U1F8_9SPHI</name>
<dbReference type="SMART" id="SM00421">
    <property type="entry name" value="HTH_LUXR"/>
    <property type="match status" value="1"/>
</dbReference>
<dbReference type="GO" id="GO:0003677">
    <property type="term" value="F:DNA binding"/>
    <property type="evidence" value="ECO:0007669"/>
    <property type="project" value="UniProtKB-KW"/>
</dbReference>
<dbReference type="PROSITE" id="PS50043">
    <property type="entry name" value="HTH_LUXR_2"/>
    <property type="match status" value="1"/>
</dbReference>
<feature type="modified residue" description="4-aspartylphosphate" evidence="3">
    <location>
        <position position="55"/>
    </location>
</feature>
<accession>A0A1H7U1F8</accession>
<dbReference type="PANTHER" id="PTHR43214">
    <property type="entry name" value="TWO-COMPONENT RESPONSE REGULATOR"/>
    <property type="match status" value="1"/>
</dbReference>
<evidence type="ECO:0000256" key="2">
    <source>
        <dbReference type="ARBA" id="ARBA00023125"/>
    </source>
</evidence>
<dbReference type="InterPro" id="IPR036388">
    <property type="entry name" value="WH-like_DNA-bd_sf"/>
</dbReference>
<dbReference type="EMBL" id="FNZR01000013">
    <property type="protein sequence ID" value="SEL90516.1"/>
    <property type="molecule type" value="Genomic_DNA"/>
</dbReference>
<keyword evidence="2" id="KW-0238">DNA-binding</keyword>
<evidence type="ECO:0000259" key="5">
    <source>
        <dbReference type="PROSITE" id="PS50110"/>
    </source>
</evidence>
<dbReference type="Gene3D" id="1.10.10.10">
    <property type="entry name" value="Winged helix-like DNA-binding domain superfamily/Winged helix DNA-binding domain"/>
    <property type="match status" value="1"/>
</dbReference>
<reference evidence="7" key="1">
    <citation type="submission" date="2016-10" db="EMBL/GenBank/DDBJ databases">
        <authorList>
            <person name="Varghese N."/>
            <person name="Submissions S."/>
        </authorList>
    </citation>
    <scope>NUCLEOTIDE SEQUENCE [LARGE SCALE GENOMIC DNA]</scope>
    <source>
        <strain evidence="7">Jip14</strain>
    </source>
</reference>
<dbReference type="InterPro" id="IPR039420">
    <property type="entry name" value="WalR-like"/>
</dbReference>
<dbReference type="InterPro" id="IPR058245">
    <property type="entry name" value="NreC/VraR/RcsB-like_REC"/>
</dbReference>
<gene>
    <name evidence="6" type="ORF">SAMN05421740_11324</name>
</gene>
<dbReference type="InterPro" id="IPR001789">
    <property type="entry name" value="Sig_transdc_resp-reg_receiver"/>
</dbReference>
<keyword evidence="7" id="KW-1185">Reference proteome</keyword>
<evidence type="ECO:0000256" key="1">
    <source>
        <dbReference type="ARBA" id="ARBA00022553"/>
    </source>
</evidence>
<dbReference type="RefSeq" id="WP_090609039.1">
    <property type="nucleotide sequence ID" value="NZ_FNZR01000013.1"/>
</dbReference>
<feature type="domain" description="HTH luxR-type" evidence="4">
    <location>
        <begin position="145"/>
        <end position="211"/>
    </location>
</feature>
<sequence>MKTRVIIADDHPVVIQGIRDILEKNGQFDVIATFNDGKSLLRSPLLAKADVLLLDLNMPAVDGLQTLERLNRTELSCKIIVITSYLSSQLAEQCKQAGVHGYLVKSEDLYLLVKRIQDVLAGESPFPDFSQPDQPMGNDFSYFDEFLKKYKLTKREVEIIRMVCNDYSSKEIADKLYLSTFTIQTHRRNIIKKLGLDDSKISLYRFAMDNGVI</sequence>
<dbReference type="Pfam" id="PF00196">
    <property type="entry name" value="GerE"/>
    <property type="match status" value="1"/>
</dbReference>
<dbReference type="PROSITE" id="PS00622">
    <property type="entry name" value="HTH_LUXR_1"/>
    <property type="match status" value="1"/>
</dbReference>
<keyword evidence="1 3" id="KW-0597">Phosphoprotein</keyword>
<dbReference type="SMART" id="SM00448">
    <property type="entry name" value="REC"/>
    <property type="match status" value="1"/>
</dbReference>
<dbReference type="InterPro" id="IPR016032">
    <property type="entry name" value="Sig_transdc_resp-reg_C-effctor"/>
</dbReference>
<organism evidence="6 7">
    <name type="scientific">Parapedobacter koreensis</name>
    <dbReference type="NCBI Taxonomy" id="332977"/>
    <lineage>
        <taxon>Bacteria</taxon>
        <taxon>Pseudomonadati</taxon>
        <taxon>Bacteroidota</taxon>
        <taxon>Sphingobacteriia</taxon>
        <taxon>Sphingobacteriales</taxon>
        <taxon>Sphingobacteriaceae</taxon>
        <taxon>Parapedobacter</taxon>
    </lineage>
</organism>
<dbReference type="SUPFAM" id="SSF46894">
    <property type="entry name" value="C-terminal effector domain of the bipartite response regulators"/>
    <property type="match status" value="1"/>
</dbReference>
<evidence type="ECO:0000313" key="6">
    <source>
        <dbReference type="EMBL" id="SEL90516.1"/>
    </source>
</evidence>
<dbReference type="CDD" id="cd17535">
    <property type="entry name" value="REC_NarL-like"/>
    <property type="match status" value="1"/>
</dbReference>
<dbReference type="Gene3D" id="3.40.50.2300">
    <property type="match status" value="1"/>
</dbReference>
<dbReference type="InterPro" id="IPR011006">
    <property type="entry name" value="CheY-like_superfamily"/>
</dbReference>
<proteinExistence type="predicted"/>
<dbReference type="PROSITE" id="PS50110">
    <property type="entry name" value="RESPONSE_REGULATORY"/>
    <property type="match status" value="1"/>
</dbReference>
<evidence type="ECO:0000313" key="7">
    <source>
        <dbReference type="Proteomes" id="UP000198916"/>
    </source>
</evidence>
<dbReference type="PANTHER" id="PTHR43214:SF43">
    <property type="entry name" value="TWO-COMPONENT RESPONSE REGULATOR"/>
    <property type="match status" value="1"/>
</dbReference>
<dbReference type="OrthoDB" id="9797341at2"/>
<evidence type="ECO:0000256" key="3">
    <source>
        <dbReference type="PROSITE-ProRule" id="PRU00169"/>
    </source>
</evidence>
<dbReference type="InterPro" id="IPR000792">
    <property type="entry name" value="Tscrpt_reg_LuxR_C"/>
</dbReference>
<dbReference type="Pfam" id="PF00072">
    <property type="entry name" value="Response_reg"/>
    <property type="match status" value="1"/>
</dbReference>
<feature type="domain" description="Response regulatory" evidence="5">
    <location>
        <begin position="4"/>
        <end position="120"/>
    </location>
</feature>
<evidence type="ECO:0000259" key="4">
    <source>
        <dbReference type="PROSITE" id="PS50043"/>
    </source>
</evidence>
<dbReference type="GO" id="GO:0000160">
    <property type="term" value="P:phosphorelay signal transduction system"/>
    <property type="evidence" value="ECO:0007669"/>
    <property type="project" value="InterPro"/>
</dbReference>
<dbReference type="AlphaFoldDB" id="A0A1H7U1F8"/>
<dbReference type="SUPFAM" id="SSF52172">
    <property type="entry name" value="CheY-like"/>
    <property type="match status" value="1"/>
</dbReference>
<dbReference type="Proteomes" id="UP000198916">
    <property type="component" value="Unassembled WGS sequence"/>
</dbReference>
<dbReference type="GO" id="GO:0006355">
    <property type="term" value="P:regulation of DNA-templated transcription"/>
    <property type="evidence" value="ECO:0007669"/>
    <property type="project" value="InterPro"/>
</dbReference>
<dbReference type="CDD" id="cd06170">
    <property type="entry name" value="LuxR_C_like"/>
    <property type="match status" value="1"/>
</dbReference>
<dbReference type="PRINTS" id="PR00038">
    <property type="entry name" value="HTHLUXR"/>
</dbReference>
<dbReference type="STRING" id="332977.SAMN05421740_11324"/>
<protein>
    <submittedName>
        <fullName evidence="6">Two component transcriptional regulator, LuxR family</fullName>
    </submittedName>
</protein>